<evidence type="ECO:0000256" key="3">
    <source>
        <dbReference type="ARBA" id="ARBA00023163"/>
    </source>
</evidence>
<feature type="compositionally biased region" description="Acidic residues" evidence="4">
    <location>
        <begin position="591"/>
        <end position="601"/>
    </location>
</feature>
<keyword evidence="8" id="KW-1185">Reference proteome</keyword>
<dbReference type="GO" id="GO:0003735">
    <property type="term" value="F:structural constituent of ribosome"/>
    <property type="evidence" value="ECO:0007669"/>
    <property type="project" value="InterPro"/>
</dbReference>
<proteinExistence type="predicted"/>
<dbReference type="CDD" id="cd09891">
    <property type="entry name" value="NGN_Bact_1"/>
    <property type="match status" value="1"/>
</dbReference>
<dbReference type="PROSITE" id="PS50800">
    <property type="entry name" value="SAP"/>
    <property type="match status" value="1"/>
</dbReference>
<feature type="region of interest" description="Disordered" evidence="4">
    <location>
        <begin position="245"/>
        <end position="350"/>
    </location>
</feature>
<dbReference type="GO" id="GO:0006412">
    <property type="term" value="P:translation"/>
    <property type="evidence" value="ECO:0007669"/>
    <property type="project" value="InterPro"/>
</dbReference>
<keyword evidence="1" id="KW-0889">Transcription antitermination</keyword>
<accession>A0AAD7UFK8</accession>
<dbReference type="SMART" id="SM00513">
    <property type="entry name" value="SAP"/>
    <property type="match status" value="1"/>
</dbReference>
<protein>
    <recommendedName>
        <fullName evidence="6">SAP domain-containing protein</fullName>
    </recommendedName>
</protein>
<evidence type="ECO:0000313" key="8">
    <source>
        <dbReference type="Proteomes" id="UP001230188"/>
    </source>
</evidence>
<evidence type="ECO:0000256" key="4">
    <source>
        <dbReference type="SAM" id="MobiDB-lite"/>
    </source>
</evidence>
<reference evidence="7" key="1">
    <citation type="submission" date="2023-01" db="EMBL/GenBank/DDBJ databases">
        <title>Metagenome sequencing of chrysophaentin producing Chrysophaeum taylorii.</title>
        <authorList>
            <person name="Davison J."/>
            <person name="Bewley C."/>
        </authorList>
    </citation>
    <scope>NUCLEOTIDE SEQUENCE</scope>
    <source>
        <strain evidence="7">NIES-1699</strain>
    </source>
</reference>
<gene>
    <name evidence="7" type="ORF">CTAYLR_001004</name>
</gene>
<dbReference type="InterPro" id="IPR003034">
    <property type="entry name" value="SAP_dom"/>
</dbReference>
<keyword evidence="5" id="KW-0732">Signal</keyword>
<dbReference type="AlphaFoldDB" id="A0AAD7UFK8"/>
<feature type="chain" id="PRO_5042082114" description="SAP domain-containing protein" evidence="5">
    <location>
        <begin position="19"/>
        <end position="693"/>
    </location>
</feature>
<dbReference type="InterPro" id="IPR005825">
    <property type="entry name" value="Ribosomal_uL24_CS"/>
</dbReference>
<feature type="signal peptide" evidence="5">
    <location>
        <begin position="1"/>
        <end position="18"/>
    </location>
</feature>
<dbReference type="GO" id="GO:0006354">
    <property type="term" value="P:DNA-templated transcription elongation"/>
    <property type="evidence" value="ECO:0007669"/>
    <property type="project" value="InterPro"/>
</dbReference>
<dbReference type="SMART" id="SM00738">
    <property type="entry name" value="NGN"/>
    <property type="match status" value="1"/>
</dbReference>
<evidence type="ECO:0000256" key="2">
    <source>
        <dbReference type="ARBA" id="ARBA00023015"/>
    </source>
</evidence>
<feature type="compositionally biased region" description="Basic and acidic residues" evidence="4">
    <location>
        <begin position="621"/>
        <end position="631"/>
    </location>
</feature>
<dbReference type="SUPFAM" id="SSF68906">
    <property type="entry name" value="SAP domain"/>
    <property type="match status" value="1"/>
</dbReference>
<dbReference type="PANTHER" id="PTHR30265:SF4">
    <property type="entry name" value="KOW MOTIF FAMILY PROTEIN, EXPRESSED"/>
    <property type="match status" value="1"/>
</dbReference>
<dbReference type="EMBL" id="JAQMWT010000322">
    <property type="protein sequence ID" value="KAJ8604811.1"/>
    <property type="molecule type" value="Genomic_DNA"/>
</dbReference>
<dbReference type="Gene3D" id="1.10.720.30">
    <property type="entry name" value="SAP domain"/>
    <property type="match status" value="1"/>
</dbReference>
<dbReference type="SUPFAM" id="SSF82679">
    <property type="entry name" value="N-utilization substance G protein NusG, N-terminal domain"/>
    <property type="match status" value="1"/>
</dbReference>
<dbReference type="InterPro" id="IPR014722">
    <property type="entry name" value="Rib_uL2_dom2"/>
</dbReference>
<dbReference type="GO" id="GO:0031564">
    <property type="term" value="P:transcription antitermination"/>
    <property type="evidence" value="ECO:0007669"/>
    <property type="project" value="UniProtKB-KW"/>
</dbReference>
<dbReference type="Pfam" id="PF02037">
    <property type="entry name" value="SAP"/>
    <property type="match status" value="1"/>
</dbReference>
<feature type="compositionally biased region" description="Pro residues" evidence="4">
    <location>
        <begin position="632"/>
        <end position="643"/>
    </location>
</feature>
<feature type="compositionally biased region" description="Low complexity" evidence="4">
    <location>
        <begin position="604"/>
        <end position="620"/>
    </location>
</feature>
<keyword evidence="3" id="KW-0804">Transcription</keyword>
<comment type="caution">
    <text evidence="7">The sequence shown here is derived from an EMBL/GenBank/DDBJ whole genome shotgun (WGS) entry which is preliminary data.</text>
</comment>
<name>A0AAD7UFK8_9STRA</name>
<dbReference type="PANTHER" id="PTHR30265">
    <property type="entry name" value="RHO-INTERACTING TRANSCRIPTION TERMINATION FACTOR NUSG"/>
    <property type="match status" value="1"/>
</dbReference>
<dbReference type="Proteomes" id="UP001230188">
    <property type="component" value="Unassembled WGS sequence"/>
</dbReference>
<dbReference type="Pfam" id="PF02357">
    <property type="entry name" value="NusG"/>
    <property type="match status" value="1"/>
</dbReference>
<feature type="domain" description="SAP" evidence="6">
    <location>
        <begin position="653"/>
        <end position="687"/>
    </location>
</feature>
<feature type="compositionally biased region" description="Basic and acidic residues" evidence="4">
    <location>
        <begin position="530"/>
        <end position="544"/>
    </location>
</feature>
<dbReference type="InterPro" id="IPR036361">
    <property type="entry name" value="SAP_dom_sf"/>
</dbReference>
<dbReference type="Gene3D" id="3.30.70.940">
    <property type="entry name" value="NusG, N-terminal domain"/>
    <property type="match status" value="1"/>
</dbReference>
<dbReference type="Gene3D" id="2.30.30.30">
    <property type="match status" value="1"/>
</dbReference>
<dbReference type="PROSITE" id="PS01108">
    <property type="entry name" value="RIBOSOMAL_L24"/>
    <property type="match status" value="1"/>
</dbReference>
<dbReference type="InterPro" id="IPR036735">
    <property type="entry name" value="NGN_dom_sf"/>
</dbReference>
<dbReference type="InterPro" id="IPR047050">
    <property type="entry name" value="NGN"/>
</dbReference>
<dbReference type="GO" id="GO:0005840">
    <property type="term" value="C:ribosome"/>
    <property type="evidence" value="ECO:0007669"/>
    <property type="project" value="InterPro"/>
</dbReference>
<feature type="region of interest" description="Disordered" evidence="4">
    <location>
        <begin position="508"/>
        <end position="647"/>
    </location>
</feature>
<dbReference type="InterPro" id="IPR043425">
    <property type="entry name" value="NusG-like"/>
</dbReference>
<evidence type="ECO:0000256" key="1">
    <source>
        <dbReference type="ARBA" id="ARBA00022814"/>
    </source>
</evidence>
<dbReference type="InterPro" id="IPR006645">
    <property type="entry name" value="NGN-like_dom"/>
</dbReference>
<sequence>MLFRQGGVFAALIATALGFVCPSGQWHRSCLGASVTKEVESDSQGWHESWASNEYGWYILQCYTGQEKRIASQIVQMLEERPSLKECVAEIVVPYENVAGALGKKVTHKARIVYPGYVFCRIKLQHDIWLMLMEMPKVVNFIGTDVRGKVRPVALRSDEAERMLSIVARQNEMSSEIVGTYLIGDRVAVVDGTHAGERGVVRSVRNDQLIVRLLGVGSNVFDVPLEPKLVRKLEVEEIVREERQQQQQQQELEPRDVLSHDAQIQARRERVKARRESNAPKPAREEKQRKRSRWDVKAAVAARSDSPFDDDDDDDVRGHDTDASYLRSFLSDVDDEARPSTRRGLQKKNEDSDFLRRLLESDDEDKVLEDLAKQDTQRQQRGVLLTDDDLFNDEILSLQPKTSGSTTSPEDDAFLRELLESDMFSEDEQRSKATNPGDDDSFLLREFLRDDFDQREVVGRAAPEAKSQRAFVDDLASAEKALEDFARGGALKDDSFLHELGGFDDDLFSDDQDDRYLEDAKPSPARRRGDRGEMVFADDRRDFADALPTDGSDVDPSPGPRRDRDANDPAQPDDDFLLRHLIDNDDPFSASDDDDDDDDDFEKLLQVLDADQGDQDLLAFLDKHDKKKQQDRPPPSTPEPAATPPSVAAAMDYASLTVPDLKAELRARGLKVSGRKAELVARLEDSDAAPRSR</sequence>
<organism evidence="7 8">
    <name type="scientific">Chrysophaeum taylorii</name>
    <dbReference type="NCBI Taxonomy" id="2483200"/>
    <lineage>
        <taxon>Eukaryota</taxon>
        <taxon>Sar</taxon>
        <taxon>Stramenopiles</taxon>
        <taxon>Ochrophyta</taxon>
        <taxon>Pelagophyceae</taxon>
        <taxon>Pelagomonadales</taxon>
        <taxon>Pelagomonadaceae</taxon>
        <taxon>Chrysophaeum</taxon>
    </lineage>
</organism>
<keyword evidence="2" id="KW-0805">Transcription regulation</keyword>
<evidence type="ECO:0000256" key="5">
    <source>
        <dbReference type="SAM" id="SignalP"/>
    </source>
</evidence>
<feature type="compositionally biased region" description="Basic and acidic residues" evidence="4">
    <location>
        <begin position="274"/>
        <end position="296"/>
    </location>
</feature>
<evidence type="ECO:0000259" key="6">
    <source>
        <dbReference type="PROSITE" id="PS50800"/>
    </source>
</evidence>
<evidence type="ECO:0000313" key="7">
    <source>
        <dbReference type="EMBL" id="KAJ8604811.1"/>
    </source>
</evidence>